<dbReference type="EMBL" id="GL871055">
    <property type="protein sequence ID" value="EGC35578.1"/>
    <property type="molecule type" value="Genomic_DNA"/>
</dbReference>
<name>F0ZKE2_DICPU</name>
<evidence type="ECO:0000256" key="1">
    <source>
        <dbReference type="SAM" id="MobiDB-lite"/>
    </source>
</evidence>
<evidence type="ECO:0000313" key="2">
    <source>
        <dbReference type="EMBL" id="EGC35578.1"/>
    </source>
</evidence>
<dbReference type="VEuPathDB" id="AmoebaDB:DICPUDRAFT_152068"/>
<evidence type="ECO:0000313" key="3">
    <source>
        <dbReference type="Proteomes" id="UP000001064"/>
    </source>
</evidence>
<keyword evidence="3" id="KW-1185">Reference proteome</keyword>
<sequence>MNPPKEVVFNLIPQESCDLMIKYKDHFYETIKLHYQFEGLKKEDERTYNIGDLTVLINLVNTLYNGQIENQENNDQNNNQQNNNDQNNNDQNNNDQNNNDQNNRTNEFDKKIITSKEIQNIKGIGELYLAFLYGYYNAMIKYVKTIQPITVNYLSNDLFSRSMSTEWFHKLYDPIIKTNLKPETHGILSFLSNNNTEIFEFIWNNHINNIARKSLFLSLFKSKLDNYMYYGGNSYIWLMEYMIKEKKEFIESLTLTEQELKEIHQNTLIYGTISIFKKIKSLFSSYSFKADEGILLSIIKSTNRYYCCDVIEYLIKNDLILNSNILMDDKKLSKSTFILNHTILKNK</sequence>
<feature type="compositionally biased region" description="Low complexity" evidence="1">
    <location>
        <begin position="70"/>
        <end position="103"/>
    </location>
</feature>
<proteinExistence type="predicted"/>
<dbReference type="InParanoid" id="F0ZKE2"/>
<reference evidence="3" key="1">
    <citation type="journal article" date="2011" name="Genome Biol.">
        <title>Comparative genomics of the social amoebae Dictyostelium discoideum and Dictyostelium purpureum.</title>
        <authorList>
            <consortium name="US DOE Joint Genome Institute (JGI-PGF)"/>
            <person name="Sucgang R."/>
            <person name="Kuo A."/>
            <person name="Tian X."/>
            <person name="Salerno W."/>
            <person name="Parikh A."/>
            <person name="Feasley C.L."/>
            <person name="Dalin E."/>
            <person name="Tu H."/>
            <person name="Huang E."/>
            <person name="Barry K."/>
            <person name="Lindquist E."/>
            <person name="Shapiro H."/>
            <person name="Bruce D."/>
            <person name="Schmutz J."/>
            <person name="Salamov A."/>
            <person name="Fey P."/>
            <person name="Gaudet P."/>
            <person name="Anjard C."/>
            <person name="Babu M.M."/>
            <person name="Basu S."/>
            <person name="Bushmanova Y."/>
            <person name="van der Wel H."/>
            <person name="Katoh-Kurasawa M."/>
            <person name="Dinh C."/>
            <person name="Coutinho P.M."/>
            <person name="Saito T."/>
            <person name="Elias M."/>
            <person name="Schaap P."/>
            <person name="Kay R.R."/>
            <person name="Henrissat B."/>
            <person name="Eichinger L."/>
            <person name="Rivero F."/>
            <person name="Putnam N.H."/>
            <person name="West C.M."/>
            <person name="Loomis W.F."/>
            <person name="Chisholm R.L."/>
            <person name="Shaulsky G."/>
            <person name="Strassmann J.E."/>
            <person name="Queller D.C."/>
            <person name="Kuspa A."/>
            <person name="Grigoriev I.V."/>
        </authorList>
    </citation>
    <scope>NUCLEOTIDE SEQUENCE [LARGE SCALE GENOMIC DNA]</scope>
    <source>
        <strain evidence="3">QSDP1</strain>
    </source>
</reference>
<organism evidence="2 3">
    <name type="scientific">Dictyostelium purpureum</name>
    <name type="common">Slime mold</name>
    <dbReference type="NCBI Taxonomy" id="5786"/>
    <lineage>
        <taxon>Eukaryota</taxon>
        <taxon>Amoebozoa</taxon>
        <taxon>Evosea</taxon>
        <taxon>Eumycetozoa</taxon>
        <taxon>Dictyostelia</taxon>
        <taxon>Dictyosteliales</taxon>
        <taxon>Dictyosteliaceae</taxon>
        <taxon>Dictyostelium</taxon>
    </lineage>
</organism>
<dbReference type="RefSeq" id="XP_003287881.1">
    <property type="nucleotide sequence ID" value="XM_003287833.1"/>
</dbReference>
<protein>
    <submittedName>
        <fullName evidence="2">Uncharacterized protein</fullName>
    </submittedName>
</protein>
<feature type="region of interest" description="Disordered" evidence="1">
    <location>
        <begin position="70"/>
        <end position="104"/>
    </location>
</feature>
<gene>
    <name evidence="2" type="ORF">DICPUDRAFT_152068</name>
</gene>
<dbReference type="Proteomes" id="UP000001064">
    <property type="component" value="Unassembled WGS sequence"/>
</dbReference>
<dbReference type="GeneID" id="10501146"/>
<dbReference type="KEGG" id="dpp:DICPUDRAFT_152068"/>
<accession>F0ZKE2</accession>
<dbReference type="AlphaFoldDB" id="F0ZKE2"/>